<name>A0ABD0WH35_UMBPY</name>
<keyword evidence="2" id="KW-1185">Reference proteome</keyword>
<dbReference type="AlphaFoldDB" id="A0ABD0WH35"/>
<dbReference type="EMBL" id="JAGEUA010000007">
    <property type="protein sequence ID" value="KAL0969278.1"/>
    <property type="molecule type" value="Genomic_DNA"/>
</dbReference>
<gene>
    <name evidence="1" type="ORF">UPYG_G00224930</name>
</gene>
<dbReference type="Proteomes" id="UP001557470">
    <property type="component" value="Unassembled WGS sequence"/>
</dbReference>
<evidence type="ECO:0000313" key="1">
    <source>
        <dbReference type="EMBL" id="KAL0969278.1"/>
    </source>
</evidence>
<comment type="caution">
    <text evidence="1">The sequence shown here is derived from an EMBL/GenBank/DDBJ whole genome shotgun (WGS) entry which is preliminary data.</text>
</comment>
<reference evidence="1 2" key="1">
    <citation type="submission" date="2024-06" db="EMBL/GenBank/DDBJ databases">
        <authorList>
            <person name="Pan Q."/>
            <person name="Wen M."/>
            <person name="Jouanno E."/>
            <person name="Zahm M."/>
            <person name="Klopp C."/>
            <person name="Cabau C."/>
            <person name="Louis A."/>
            <person name="Berthelot C."/>
            <person name="Parey E."/>
            <person name="Roest Crollius H."/>
            <person name="Montfort J."/>
            <person name="Robinson-Rechavi M."/>
            <person name="Bouchez O."/>
            <person name="Lampietro C."/>
            <person name="Lopez Roques C."/>
            <person name="Donnadieu C."/>
            <person name="Postlethwait J."/>
            <person name="Bobe J."/>
            <person name="Verreycken H."/>
            <person name="Guiguen Y."/>
        </authorList>
    </citation>
    <scope>NUCLEOTIDE SEQUENCE [LARGE SCALE GENOMIC DNA]</scope>
    <source>
        <strain evidence="1">Up_M1</strain>
        <tissue evidence="1">Testis</tissue>
    </source>
</reference>
<proteinExistence type="predicted"/>
<protein>
    <submittedName>
        <fullName evidence="1">Uncharacterized protein</fullName>
    </submittedName>
</protein>
<organism evidence="1 2">
    <name type="scientific">Umbra pygmaea</name>
    <name type="common">Eastern mudminnow</name>
    <dbReference type="NCBI Taxonomy" id="75934"/>
    <lineage>
        <taxon>Eukaryota</taxon>
        <taxon>Metazoa</taxon>
        <taxon>Chordata</taxon>
        <taxon>Craniata</taxon>
        <taxon>Vertebrata</taxon>
        <taxon>Euteleostomi</taxon>
        <taxon>Actinopterygii</taxon>
        <taxon>Neopterygii</taxon>
        <taxon>Teleostei</taxon>
        <taxon>Protacanthopterygii</taxon>
        <taxon>Esociformes</taxon>
        <taxon>Umbridae</taxon>
        <taxon>Umbra</taxon>
    </lineage>
</organism>
<accession>A0ABD0WH35</accession>
<evidence type="ECO:0000313" key="2">
    <source>
        <dbReference type="Proteomes" id="UP001557470"/>
    </source>
</evidence>
<sequence length="66" mass="7378">MDSFVVSNSTKHQFTKTDPVANILPKALRKEGQEDSKRIIFSVKENKLRNTPYSSLSGLLISLSPD</sequence>